<dbReference type="PANTHER" id="PTHR47331">
    <property type="entry name" value="PHD-TYPE DOMAIN-CONTAINING PROTEIN"/>
    <property type="match status" value="1"/>
</dbReference>
<evidence type="ECO:0000313" key="3">
    <source>
        <dbReference type="Proteomes" id="UP000594454"/>
    </source>
</evidence>
<sequence length="407" mass="47309">MSEVLKQKSMDICAKLQRFGKFLENIEEKSFEEIELRLNDIKELKHKFEGVHEKLKEIGESDENEVELFEEKYYENISLATQNLNRRRNSDLSVSPLRFHSTTMESSARSVKLPKISLPEFDGDISNWPSFRDSYESLVHKNELLNPVYKFAYLRSVLKGEAFKSVDDLSVTNNNYDLAWKTLLERYNSRKKLININLTSLFALPRVYRENYTDLRRLVTSLSKIVHSLAVLDVPVNSWNAIFVHVGVDKLDLVTKKHWETQTKDVEDPSFDDFKSFVLGQCQILENVEPKMRPSTSQGSIKKPFKKPNVMVAQSKFTMKCIKCNESDHLIYKCPEFLKLNIKDRINIIKNLKACFNCLKPSHCSNICTKRGCQKCNLKHNTLLHIDQEQPLEKKPRIETSVNNDPI</sequence>
<organism evidence="2 3">
    <name type="scientific">Hermetia illucens</name>
    <name type="common">Black soldier fly</name>
    <dbReference type="NCBI Taxonomy" id="343691"/>
    <lineage>
        <taxon>Eukaryota</taxon>
        <taxon>Metazoa</taxon>
        <taxon>Ecdysozoa</taxon>
        <taxon>Arthropoda</taxon>
        <taxon>Hexapoda</taxon>
        <taxon>Insecta</taxon>
        <taxon>Pterygota</taxon>
        <taxon>Neoptera</taxon>
        <taxon>Endopterygota</taxon>
        <taxon>Diptera</taxon>
        <taxon>Brachycera</taxon>
        <taxon>Stratiomyomorpha</taxon>
        <taxon>Stratiomyidae</taxon>
        <taxon>Hermetiinae</taxon>
        <taxon>Hermetia</taxon>
    </lineage>
</organism>
<dbReference type="EMBL" id="LR899009">
    <property type="protein sequence ID" value="CAD7078514.1"/>
    <property type="molecule type" value="Genomic_DNA"/>
</dbReference>
<dbReference type="GO" id="GO:0008270">
    <property type="term" value="F:zinc ion binding"/>
    <property type="evidence" value="ECO:0007669"/>
    <property type="project" value="InterPro"/>
</dbReference>
<dbReference type="AlphaFoldDB" id="A0A7R8UDF3"/>
<dbReference type="Pfam" id="PF03564">
    <property type="entry name" value="DUF1759"/>
    <property type="match status" value="1"/>
</dbReference>
<protein>
    <recommendedName>
        <fullName evidence="1">CCHC-type domain-containing protein</fullName>
    </recommendedName>
</protein>
<dbReference type="InterPro" id="IPR005312">
    <property type="entry name" value="DUF1759"/>
</dbReference>
<keyword evidence="3" id="KW-1185">Reference proteome</keyword>
<dbReference type="SMART" id="SM00343">
    <property type="entry name" value="ZnF_C2HC"/>
    <property type="match status" value="2"/>
</dbReference>
<evidence type="ECO:0000313" key="2">
    <source>
        <dbReference type="EMBL" id="CAD7078514.1"/>
    </source>
</evidence>
<gene>
    <name evidence="2" type="ORF">HERILL_LOCUS1775</name>
</gene>
<dbReference type="GO" id="GO:0003676">
    <property type="term" value="F:nucleic acid binding"/>
    <property type="evidence" value="ECO:0007669"/>
    <property type="project" value="InterPro"/>
</dbReference>
<reference evidence="2 3" key="1">
    <citation type="submission" date="2020-11" db="EMBL/GenBank/DDBJ databases">
        <authorList>
            <person name="Wallbank WR R."/>
            <person name="Pardo Diaz C."/>
            <person name="Kozak K."/>
            <person name="Martin S."/>
            <person name="Jiggins C."/>
            <person name="Moest M."/>
            <person name="Warren A I."/>
            <person name="Generalovic N T."/>
            <person name="Byers J.R.P. K."/>
            <person name="Montejo-Kovacevich G."/>
            <person name="Yen C E."/>
        </authorList>
    </citation>
    <scope>NUCLEOTIDE SEQUENCE [LARGE SCALE GENOMIC DNA]</scope>
</reference>
<dbReference type="InParanoid" id="A0A7R8UDF3"/>
<dbReference type="InterPro" id="IPR001878">
    <property type="entry name" value="Znf_CCHC"/>
</dbReference>
<feature type="domain" description="CCHC-type" evidence="1">
    <location>
        <begin position="320"/>
        <end position="336"/>
    </location>
</feature>
<evidence type="ECO:0000259" key="1">
    <source>
        <dbReference type="SMART" id="SM00343"/>
    </source>
</evidence>
<feature type="domain" description="CCHC-type" evidence="1">
    <location>
        <begin position="354"/>
        <end position="370"/>
    </location>
</feature>
<dbReference type="PANTHER" id="PTHR47331:SF1">
    <property type="entry name" value="GAG-LIKE PROTEIN"/>
    <property type="match status" value="1"/>
</dbReference>
<dbReference type="OrthoDB" id="8061911at2759"/>
<accession>A0A7R8UDF3</accession>
<dbReference type="Proteomes" id="UP000594454">
    <property type="component" value="Chromosome 1"/>
</dbReference>
<proteinExistence type="predicted"/>
<name>A0A7R8UDF3_HERIL</name>